<dbReference type="GO" id="GO:0043541">
    <property type="term" value="C:UDP-N-acetylglucosamine transferase complex"/>
    <property type="evidence" value="ECO:0007669"/>
    <property type="project" value="TreeGrafter"/>
</dbReference>
<evidence type="ECO:0000256" key="10">
    <source>
        <dbReference type="ARBA" id="ARBA00032062"/>
    </source>
</evidence>
<evidence type="ECO:0000256" key="7">
    <source>
        <dbReference type="ARBA" id="ARBA00022824"/>
    </source>
</evidence>
<comment type="caution">
    <text evidence="11">Lacks conserved residue(s) required for the propagation of feature annotation.</text>
</comment>
<accession>A0A1L0C7K3</accession>
<dbReference type="Pfam" id="PF08660">
    <property type="entry name" value="Alg14"/>
    <property type="match status" value="1"/>
</dbReference>
<evidence type="ECO:0000256" key="9">
    <source>
        <dbReference type="ARBA" id="ARBA00023136"/>
    </source>
</evidence>
<keyword evidence="7 11" id="KW-0256">Endoplasmic reticulum</keyword>
<evidence type="ECO:0000256" key="8">
    <source>
        <dbReference type="ARBA" id="ARBA00022989"/>
    </source>
</evidence>
<dbReference type="EMBL" id="LT635770">
    <property type="protein sequence ID" value="SGZ58858.1"/>
    <property type="molecule type" value="Genomic_DNA"/>
</dbReference>
<evidence type="ECO:0000256" key="2">
    <source>
        <dbReference type="ARBA" id="ARBA00004590"/>
    </source>
</evidence>
<sequence length="223" mass="24756">MNIETKIAFVTFLVLLPASLLLLRIIALLPSSRRYHKSSLDGKLNEVKGSSIMVLLGSGGHTGEMMRILSPIDLSSCTRTWVVSSGDTTSLLKAKAYEVNLKGGKAQFIELKRARKVGEPLSLSVKSTIMSFISTVQQVWKLAKPDVLLVNGPGTCIPLAYVLFIMKLLGLCNTRIIYIESLARVNNLSLSGRLILPISERFLVQWRSLAEKYQRVEYYGILI</sequence>
<evidence type="ECO:0000256" key="11">
    <source>
        <dbReference type="RuleBase" id="RU362127"/>
    </source>
</evidence>
<evidence type="ECO:0000313" key="13">
    <source>
        <dbReference type="Proteomes" id="UP000182259"/>
    </source>
</evidence>
<keyword evidence="6 11" id="KW-0812">Transmembrane</keyword>
<feature type="transmembrane region" description="Helical" evidence="11">
    <location>
        <begin position="160"/>
        <end position="178"/>
    </location>
</feature>
<proteinExistence type="inferred from homology"/>
<protein>
    <recommendedName>
        <fullName evidence="5 11">UDP-N-acetylglucosamine transferase subunit ALG14</fullName>
    </recommendedName>
    <alternativeName>
        <fullName evidence="10 11">Asparagine-linked glycosylation protein 14</fullName>
    </alternativeName>
</protein>
<comment type="similarity">
    <text evidence="3 11">Belongs to the ALG14 family.</text>
</comment>
<keyword evidence="9 11" id="KW-0472">Membrane</keyword>
<dbReference type="GO" id="GO:0031965">
    <property type="term" value="C:nuclear membrane"/>
    <property type="evidence" value="ECO:0007669"/>
    <property type="project" value="UniProtKB-SubCell"/>
</dbReference>
<dbReference type="PANTHER" id="PTHR12154:SF4">
    <property type="entry name" value="UDP-N-ACETYLGLUCOSAMINE TRANSFERASE SUBUNIT ALG14 HOMOLOG"/>
    <property type="match status" value="1"/>
</dbReference>
<evidence type="ECO:0000256" key="6">
    <source>
        <dbReference type="ARBA" id="ARBA00022692"/>
    </source>
</evidence>
<dbReference type="GO" id="GO:0004577">
    <property type="term" value="F:N-acetylglucosaminyldiphosphodolichol N-acetylglucosaminyltransferase activity"/>
    <property type="evidence" value="ECO:0007669"/>
    <property type="project" value="TreeGrafter"/>
</dbReference>
<dbReference type="PANTHER" id="PTHR12154">
    <property type="entry name" value="GLYCOSYL TRANSFERASE-RELATED"/>
    <property type="match status" value="1"/>
</dbReference>
<comment type="subunit">
    <text evidence="4 11">Heterodimer with ALG13 to form a functional enzyme.</text>
</comment>
<dbReference type="Proteomes" id="UP000182259">
    <property type="component" value="Chromosome VII"/>
</dbReference>
<comment type="function">
    <text evidence="11">Involved in protein N-glycosylation. Essential for the second step of the dolichol-linked oligosaccharide pathway. Anchors the catalytic subunit ALG13 to the ER.</text>
</comment>
<evidence type="ECO:0000256" key="3">
    <source>
        <dbReference type="ARBA" id="ARBA00009731"/>
    </source>
</evidence>
<comment type="subcellular location">
    <subcellularLocation>
        <location evidence="1 11">Endoplasmic reticulum membrane</location>
        <topology evidence="1 11">Single-pass membrane protein</topology>
    </subcellularLocation>
    <subcellularLocation>
        <location evidence="2">Nucleus membrane</location>
        <topology evidence="2">Single-pass membrane protein</topology>
    </subcellularLocation>
</comment>
<reference evidence="12 13" key="1">
    <citation type="submission" date="2016-10" db="EMBL/GenBank/DDBJ databases">
        <authorList>
            <person name="de Groot N.N."/>
        </authorList>
    </citation>
    <scope>NUCLEOTIDE SEQUENCE [LARGE SCALE GENOMIC DNA]</scope>
    <source>
        <strain evidence="12 13">PYCC 4715</strain>
    </source>
</reference>
<keyword evidence="8 11" id="KW-1133">Transmembrane helix</keyword>
<dbReference type="GO" id="GO:0006488">
    <property type="term" value="P:dolichol-linked oligosaccharide biosynthetic process"/>
    <property type="evidence" value="ECO:0007669"/>
    <property type="project" value="InterPro"/>
</dbReference>
<dbReference type="InterPro" id="IPR013969">
    <property type="entry name" value="Oligosacch_biosynth_Alg14"/>
</dbReference>
<evidence type="ECO:0000313" key="12">
    <source>
        <dbReference type="EMBL" id="SGZ58858.1"/>
    </source>
</evidence>
<name>A0A1L0C7K3_9ASCO</name>
<evidence type="ECO:0000256" key="1">
    <source>
        <dbReference type="ARBA" id="ARBA00004389"/>
    </source>
</evidence>
<dbReference type="Gene3D" id="3.40.50.2000">
    <property type="entry name" value="Glycogen Phosphorylase B"/>
    <property type="match status" value="1"/>
</dbReference>
<dbReference type="AlphaFoldDB" id="A0A1L0C7K3"/>
<gene>
    <name evidence="11" type="primary">ALG14</name>
    <name evidence="12" type="ORF">SAMEA4029009_CIC11G00000002840</name>
</gene>
<organism evidence="12 13">
    <name type="scientific">Sungouiella intermedia</name>
    <dbReference type="NCBI Taxonomy" id="45354"/>
    <lineage>
        <taxon>Eukaryota</taxon>
        <taxon>Fungi</taxon>
        <taxon>Dikarya</taxon>
        <taxon>Ascomycota</taxon>
        <taxon>Saccharomycotina</taxon>
        <taxon>Pichiomycetes</taxon>
        <taxon>Metschnikowiaceae</taxon>
        <taxon>Sungouiella</taxon>
    </lineage>
</organism>
<feature type="transmembrane region" description="Helical" evidence="11">
    <location>
        <begin position="6"/>
        <end position="29"/>
    </location>
</feature>
<evidence type="ECO:0000256" key="4">
    <source>
        <dbReference type="ARBA" id="ARBA00011335"/>
    </source>
</evidence>
<evidence type="ECO:0000256" key="5">
    <source>
        <dbReference type="ARBA" id="ARBA00017467"/>
    </source>
</evidence>